<dbReference type="Pfam" id="PF14237">
    <property type="entry name" value="GYF_2"/>
    <property type="match status" value="1"/>
</dbReference>
<keyword evidence="8" id="KW-1185">Reference proteome</keyword>
<accession>A0A1R3T7X6</accession>
<comment type="subcellular location">
    <subcellularLocation>
        <location evidence="1">Membrane</location>
    </subcellularLocation>
</comment>
<feature type="transmembrane region" description="Helical" evidence="5">
    <location>
        <begin position="149"/>
        <end position="172"/>
    </location>
</feature>
<dbReference type="InterPro" id="IPR051423">
    <property type="entry name" value="CD225/Dispanin"/>
</dbReference>
<evidence type="ECO:0000256" key="2">
    <source>
        <dbReference type="ARBA" id="ARBA00022692"/>
    </source>
</evidence>
<dbReference type="STRING" id="1642647.PSM36_2587"/>
<dbReference type="AlphaFoldDB" id="A0A1R3T7X6"/>
<evidence type="ECO:0000256" key="4">
    <source>
        <dbReference type="ARBA" id="ARBA00023136"/>
    </source>
</evidence>
<evidence type="ECO:0000256" key="3">
    <source>
        <dbReference type="ARBA" id="ARBA00022989"/>
    </source>
</evidence>
<dbReference type="PANTHER" id="PTHR14948:SF44">
    <property type="entry name" value="PROLINE-RICH TRANSMEMBRANE PROTEIN 1-LIKE"/>
    <property type="match status" value="1"/>
</dbReference>
<dbReference type="KEGG" id="psac:PSM36_2587"/>
<dbReference type="EMBL" id="LT605205">
    <property type="protein sequence ID" value="SCD21388.1"/>
    <property type="molecule type" value="Genomic_DNA"/>
</dbReference>
<evidence type="ECO:0000259" key="6">
    <source>
        <dbReference type="Pfam" id="PF14237"/>
    </source>
</evidence>
<feature type="domain" description="GYF" evidence="6">
    <location>
        <begin position="4"/>
        <end position="50"/>
    </location>
</feature>
<evidence type="ECO:0000256" key="5">
    <source>
        <dbReference type="SAM" id="Phobius"/>
    </source>
</evidence>
<dbReference type="InterPro" id="IPR025640">
    <property type="entry name" value="GYF_2"/>
</dbReference>
<organism evidence="7 8">
    <name type="scientific">Proteiniphilum saccharofermentans</name>
    <dbReference type="NCBI Taxonomy" id="1642647"/>
    <lineage>
        <taxon>Bacteria</taxon>
        <taxon>Pseudomonadati</taxon>
        <taxon>Bacteroidota</taxon>
        <taxon>Bacteroidia</taxon>
        <taxon>Bacteroidales</taxon>
        <taxon>Dysgonomonadaceae</taxon>
        <taxon>Proteiniphilum</taxon>
    </lineage>
</organism>
<dbReference type="Pfam" id="PF04505">
    <property type="entry name" value="CD225"/>
    <property type="match status" value="1"/>
</dbReference>
<evidence type="ECO:0000313" key="8">
    <source>
        <dbReference type="Proteomes" id="UP000187464"/>
    </source>
</evidence>
<protein>
    <recommendedName>
        <fullName evidence="6">GYF domain-containing protein</fullName>
    </recommendedName>
</protein>
<sequence length="187" mass="21194">MNRYFYIDAEGKQKGTFSPEELRQEGIKRDTLVWTQGMEQWKRAEETEELYFLFSDAYKKPLAGEGQPTVRYDRPGESTETQQIQPMPRTWLVESILVTILPFMLCSSILSLLGIIGIVYAAQVESFYNRGDYAASLESSRSAAKWTKIAMWIAIGWIALIIIAIILFVVFIGSLSGFAGMEDLLNT</sequence>
<gene>
    <name evidence="7" type="ORF">PSM36_2587</name>
</gene>
<dbReference type="PANTHER" id="PTHR14948">
    <property type="entry name" value="NG5"/>
    <property type="match status" value="1"/>
</dbReference>
<evidence type="ECO:0000313" key="7">
    <source>
        <dbReference type="EMBL" id="SCD21388.1"/>
    </source>
</evidence>
<reference evidence="7 8" key="1">
    <citation type="submission" date="2016-08" db="EMBL/GenBank/DDBJ databases">
        <authorList>
            <person name="Seilhamer J.J."/>
        </authorList>
    </citation>
    <scope>NUCLEOTIDE SEQUENCE [LARGE SCALE GENOMIC DNA]</scope>
    <source>
        <strain evidence="7">M3/6</strain>
    </source>
</reference>
<keyword evidence="3 5" id="KW-1133">Transmembrane helix</keyword>
<dbReference type="InterPro" id="IPR007593">
    <property type="entry name" value="CD225/Dispanin_fam"/>
</dbReference>
<dbReference type="RefSeq" id="WP_083711051.1">
    <property type="nucleotide sequence ID" value="NZ_LT605205.1"/>
</dbReference>
<dbReference type="GO" id="GO:0016020">
    <property type="term" value="C:membrane"/>
    <property type="evidence" value="ECO:0007669"/>
    <property type="project" value="UniProtKB-SubCell"/>
</dbReference>
<keyword evidence="2 5" id="KW-0812">Transmembrane</keyword>
<name>A0A1R3T7X6_9BACT</name>
<evidence type="ECO:0000256" key="1">
    <source>
        <dbReference type="ARBA" id="ARBA00004370"/>
    </source>
</evidence>
<keyword evidence="4 5" id="KW-0472">Membrane</keyword>
<dbReference type="Proteomes" id="UP000187464">
    <property type="component" value="Chromosome I"/>
</dbReference>
<feature type="transmembrane region" description="Helical" evidence="5">
    <location>
        <begin position="96"/>
        <end position="122"/>
    </location>
</feature>
<proteinExistence type="predicted"/>